<gene>
    <name evidence="1" type="ORF">ONB1V03_LOCUS7296</name>
</gene>
<name>A0A7R9QM67_9ACAR</name>
<reference evidence="1" key="1">
    <citation type="submission" date="2020-11" db="EMBL/GenBank/DDBJ databases">
        <authorList>
            <person name="Tran Van P."/>
        </authorList>
    </citation>
    <scope>NUCLEOTIDE SEQUENCE</scope>
</reference>
<evidence type="ECO:0000313" key="2">
    <source>
        <dbReference type="Proteomes" id="UP000728032"/>
    </source>
</evidence>
<dbReference type="Proteomes" id="UP000728032">
    <property type="component" value="Unassembled WGS sequence"/>
</dbReference>
<keyword evidence="2" id="KW-1185">Reference proteome</keyword>
<dbReference type="EMBL" id="OC918460">
    <property type="protein sequence ID" value="CAD7649434.1"/>
    <property type="molecule type" value="Genomic_DNA"/>
</dbReference>
<protein>
    <submittedName>
        <fullName evidence="1">Uncharacterized protein</fullName>
    </submittedName>
</protein>
<evidence type="ECO:0000313" key="1">
    <source>
        <dbReference type="EMBL" id="CAD7649434.1"/>
    </source>
</evidence>
<dbReference type="EMBL" id="CAJPVJ010003635">
    <property type="protein sequence ID" value="CAG2167799.1"/>
    <property type="molecule type" value="Genomic_DNA"/>
</dbReference>
<accession>A0A7R9QM67</accession>
<dbReference type="AlphaFoldDB" id="A0A7R9QM67"/>
<organism evidence="1">
    <name type="scientific">Oppiella nova</name>
    <dbReference type="NCBI Taxonomy" id="334625"/>
    <lineage>
        <taxon>Eukaryota</taxon>
        <taxon>Metazoa</taxon>
        <taxon>Ecdysozoa</taxon>
        <taxon>Arthropoda</taxon>
        <taxon>Chelicerata</taxon>
        <taxon>Arachnida</taxon>
        <taxon>Acari</taxon>
        <taxon>Acariformes</taxon>
        <taxon>Sarcoptiformes</taxon>
        <taxon>Oribatida</taxon>
        <taxon>Brachypylina</taxon>
        <taxon>Oppioidea</taxon>
        <taxon>Oppiidae</taxon>
        <taxon>Oppiella</taxon>
    </lineage>
</organism>
<proteinExistence type="predicted"/>
<sequence length="74" mass="8361">MAYPATKGNIPHQGWLISQWIEKSDANKIRFNLKSQDKDGFVFRVVAFDESLNAVYTSKNRYGAAVLGGYNLYS</sequence>